<protein>
    <submittedName>
        <fullName evidence="1">Uncharacterized protein</fullName>
    </submittedName>
</protein>
<accession>A0A8S5RAJ2</accession>
<dbReference type="EMBL" id="BK015847">
    <property type="protein sequence ID" value="DAE27996.1"/>
    <property type="molecule type" value="Genomic_DNA"/>
</dbReference>
<reference evidence="1" key="1">
    <citation type="journal article" date="2021" name="Proc. Natl. Acad. Sci. U.S.A.">
        <title>A Catalog of Tens of Thousands of Viruses from Human Metagenomes Reveals Hidden Associations with Chronic Diseases.</title>
        <authorList>
            <person name="Tisza M.J."/>
            <person name="Buck C.B."/>
        </authorList>
    </citation>
    <scope>NUCLEOTIDE SEQUENCE</scope>
    <source>
        <strain evidence="1">Ctvxh7</strain>
    </source>
</reference>
<evidence type="ECO:0000313" key="1">
    <source>
        <dbReference type="EMBL" id="DAE27996.1"/>
    </source>
</evidence>
<organism evidence="1">
    <name type="scientific">Siphoviridae sp. ctvxh7</name>
    <dbReference type="NCBI Taxonomy" id="2827283"/>
    <lineage>
        <taxon>Viruses</taxon>
        <taxon>Duplodnaviria</taxon>
        <taxon>Heunggongvirae</taxon>
        <taxon>Uroviricota</taxon>
        <taxon>Caudoviricetes</taxon>
    </lineage>
</organism>
<name>A0A8S5RAJ2_9CAUD</name>
<proteinExistence type="predicted"/>
<sequence length="41" mass="5238">MPITLSYTRVYRNSYREMHPITHLYHLGDFERRKRLWQMKL</sequence>